<protein>
    <recommendedName>
        <fullName evidence="2">UPF0473 protein H9L01_09800</fullName>
    </recommendedName>
</protein>
<accession>A0A7G9RYH0</accession>
<dbReference type="Proteomes" id="UP000515928">
    <property type="component" value="Chromosome"/>
</dbReference>
<dbReference type="PANTHER" id="PTHR40066">
    <property type="entry name" value="UPF0473 PROTEIN CBO2561/CLC_2432"/>
    <property type="match status" value="1"/>
</dbReference>
<reference evidence="3 4" key="1">
    <citation type="submission" date="2020-08" db="EMBL/GenBank/DDBJ databases">
        <title>Genome sequence of Erysipelothrix inopinata DSM 15511T.</title>
        <authorList>
            <person name="Hyun D.-W."/>
            <person name="Bae J.-W."/>
        </authorList>
    </citation>
    <scope>NUCLEOTIDE SEQUENCE [LARGE SCALE GENOMIC DNA]</scope>
    <source>
        <strain evidence="3 4">DSM 15511</strain>
    </source>
</reference>
<dbReference type="AlphaFoldDB" id="A0A7G9RYH0"/>
<dbReference type="Pfam" id="PF06949">
    <property type="entry name" value="DUF1292"/>
    <property type="match status" value="1"/>
</dbReference>
<dbReference type="KEGG" id="eio:H9L01_09800"/>
<proteinExistence type="inferred from homology"/>
<name>A0A7G9RYH0_9FIRM</name>
<evidence type="ECO:0000256" key="2">
    <source>
        <dbReference type="HAMAP-Rule" id="MF_01448"/>
    </source>
</evidence>
<dbReference type="PANTHER" id="PTHR40066:SF1">
    <property type="entry name" value="UPF0473 PROTEIN CBO2561_CLC_2432"/>
    <property type="match status" value="1"/>
</dbReference>
<evidence type="ECO:0000313" key="3">
    <source>
        <dbReference type="EMBL" id="QNN60645.1"/>
    </source>
</evidence>
<dbReference type="InterPro" id="IPR009711">
    <property type="entry name" value="UPF0473"/>
</dbReference>
<evidence type="ECO:0000313" key="4">
    <source>
        <dbReference type="Proteomes" id="UP000515928"/>
    </source>
</evidence>
<dbReference type="HAMAP" id="MF_01448">
    <property type="entry name" value="UPF0473"/>
    <property type="match status" value="1"/>
</dbReference>
<evidence type="ECO:0000256" key="1">
    <source>
        <dbReference type="ARBA" id="ARBA00008439"/>
    </source>
</evidence>
<organism evidence="3 4">
    <name type="scientific">Erysipelothrix inopinata</name>
    <dbReference type="NCBI Taxonomy" id="225084"/>
    <lineage>
        <taxon>Bacteria</taxon>
        <taxon>Bacillati</taxon>
        <taxon>Bacillota</taxon>
        <taxon>Erysipelotrichia</taxon>
        <taxon>Erysipelotrichales</taxon>
        <taxon>Erysipelotrichaceae</taxon>
        <taxon>Erysipelothrix</taxon>
    </lineage>
</organism>
<dbReference type="EMBL" id="CP060715">
    <property type="protein sequence ID" value="QNN60645.1"/>
    <property type="molecule type" value="Genomic_DNA"/>
</dbReference>
<keyword evidence="4" id="KW-1185">Reference proteome</keyword>
<gene>
    <name evidence="3" type="ORF">H9L01_09800</name>
</gene>
<dbReference type="RefSeq" id="WP_187533769.1">
    <property type="nucleotide sequence ID" value="NZ_CBCSHU010000005.1"/>
</dbReference>
<sequence>MEENKSVDEKTIVVIDDDGSEKEMEILFTFNDDEYNKSYVLYVDPADETGEVFVSSYTEEGELNNVTEEKEWAMIEEVFNTFIIQAEEHVHDENCNHDHNH</sequence>
<comment type="similarity">
    <text evidence="1 2">Belongs to the UPF0473 family.</text>
</comment>